<evidence type="ECO:0000313" key="2">
    <source>
        <dbReference type="EMBL" id="MCF2529581.1"/>
    </source>
</evidence>
<dbReference type="AlphaFoldDB" id="A0AA41Q2L0"/>
<dbReference type="InterPro" id="IPR011037">
    <property type="entry name" value="Pyrv_Knase-like_insert_dom_sf"/>
</dbReference>
<dbReference type="Pfam" id="PF03476">
    <property type="entry name" value="MOSC_N"/>
    <property type="match status" value="1"/>
</dbReference>
<comment type="caution">
    <text evidence="2">The sequence shown here is derived from an EMBL/GenBank/DDBJ whole genome shotgun (WGS) entry which is preliminary data.</text>
</comment>
<dbReference type="InterPro" id="IPR005303">
    <property type="entry name" value="MOCOS_middle"/>
</dbReference>
<dbReference type="PANTHER" id="PTHR14237:SF19">
    <property type="entry name" value="MITOCHONDRIAL AMIDOXIME REDUCING COMPONENT 1"/>
    <property type="match status" value="1"/>
</dbReference>
<protein>
    <submittedName>
        <fullName evidence="2">MOSC domain-containing protein</fullName>
    </submittedName>
</protein>
<dbReference type="Pfam" id="PF03473">
    <property type="entry name" value="MOSC"/>
    <property type="match status" value="1"/>
</dbReference>
<dbReference type="PROSITE" id="PS51340">
    <property type="entry name" value="MOSC"/>
    <property type="match status" value="1"/>
</dbReference>
<evidence type="ECO:0000259" key="1">
    <source>
        <dbReference type="PROSITE" id="PS51340"/>
    </source>
</evidence>
<dbReference type="GO" id="GO:0030170">
    <property type="term" value="F:pyridoxal phosphate binding"/>
    <property type="evidence" value="ECO:0007669"/>
    <property type="project" value="InterPro"/>
</dbReference>
<dbReference type="GO" id="GO:0030151">
    <property type="term" value="F:molybdenum ion binding"/>
    <property type="evidence" value="ECO:0007669"/>
    <property type="project" value="InterPro"/>
</dbReference>
<dbReference type="PANTHER" id="PTHR14237">
    <property type="entry name" value="MOLYBDOPTERIN COFACTOR SULFURASE MOSC"/>
    <property type="match status" value="1"/>
</dbReference>
<dbReference type="Proteomes" id="UP001165378">
    <property type="component" value="Unassembled WGS sequence"/>
</dbReference>
<proteinExistence type="predicted"/>
<gene>
    <name evidence="2" type="ORF">LZ495_20500</name>
</gene>
<dbReference type="InterPro" id="IPR005302">
    <property type="entry name" value="MoCF_Sase_C"/>
</dbReference>
<evidence type="ECO:0000313" key="3">
    <source>
        <dbReference type="Proteomes" id="UP001165378"/>
    </source>
</evidence>
<organism evidence="2 3">
    <name type="scientific">Yinghuangia soli</name>
    <dbReference type="NCBI Taxonomy" id="2908204"/>
    <lineage>
        <taxon>Bacteria</taxon>
        <taxon>Bacillati</taxon>
        <taxon>Actinomycetota</taxon>
        <taxon>Actinomycetes</taxon>
        <taxon>Kitasatosporales</taxon>
        <taxon>Streptomycetaceae</taxon>
        <taxon>Yinghuangia</taxon>
    </lineage>
</organism>
<keyword evidence="3" id="KW-1185">Reference proteome</keyword>
<dbReference type="SUPFAM" id="SSF50800">
    <property type="entry name" value="PK beta-barrel domain-like"/>
    <property type="match status" value="1"/>
</dbReference>
<sequence>MASVVELNIHPVKGCSAVPATEAVLTDAGLAHDRSFLVVDEHGVFRSQRTDPRLAVVHAGIDADGRRLTLRADGVEDFGLDVDIEAPRVDVEMFKLPYRGIDQGAEVAAWLTEALGAPSRLVRVPPEHDRVTGGLTAGTAAYADSAAMLMLSRASLDELNTRIGERGGDPLPMTRFRPTIVVDGWDTAHREDDIRRAVIGDTELGFAKQCGRCVVTTVDQQSGVKSGPEPLRTLATYRRGDSGGVMFGALFAVLRTGKLAVGDTVDVTEWAD</sequence>
<dbReference type="GO" id="GO:0003824">
    <property type="term" value="F:catalytic activity"/>
    <property type="evidence" value="ECO:0007669"/>
    <property type="project" value="InterPro"/>
</dbReference>
<dbReference type="EMBL" id="JAKFHA010000012">
    <property type="protein sequence ID" value="MCF2529581.1"/>
    <property type="molecule type" value="Genomic_DNA"/>
</dbReference>
<dbReference type="SUPFAM" id="SSF141673">
    <property type="entry name" value="MOSC N-terminal domain-like"/>
    <property type="match status" value="1"/>
</dbReference>
<reference evidence="2" key="1">
    <citation type="submission" date="2022-01" db="EMBL/GenBank/DDBJ databases">
        <title>Genome-Based Taxonomic Classification of the Phylum Actinobacteria.</title>
        <authorList>
            <person name="Gao Y."/>
        </authorList>
    </citation>
    <scope>NUCLEOTIDE SEQUENCE</scope>
    <source>
        <strain evidence="2">KLBMP 8922</strain>
    </source>
</reference>
<feature type="domain" description="MOSC" evidence="1">
    <location>
        <begin position="119"/>
        <end position="268"/>
    </location>
</feature>
<accession>A0AA41Q2L0</accession>
<dbReference type="RefSeq" id="WP_235053945.1">
    <property type="nucleotide sequence ID" value="NZ_JAKFHA010000012.1"/>
</dbReference>
<name>A0AA41Q2L0_9ACTN</name>